<evidence type="ECO:0000259" key="6">
    <source>
        <dbReference type="PROSITE" id="PS50011"/>
    </source>
</evidence>
<feature type="domain" description="Protein kinase" evidence="6">
    <location>
        <begin position="397"/>
        <end position="661"/>
    </location>
</feature>
<evidence type="ECO:0000256" key="1">
    <source>
        <dbReference type="ARBA" id="ARBA00022679"/>
    </source>
</evidence>
<gene>
    <name evidence="7" type="ORF">AZE42_03828</name>
</gene>
<dbReference type="GO" id="GO:0004674">
    <property type="term" value="F:protein serine/threonine kinase activity"/>
    <property type="evidence" value="ECO:0007669"/>
    <property type="project" value="TreeGrafter"/>
</dbReference>
<evidence type="ECO:0000313" key="8">
    <source>
        <dbReference type="Proteomes" id="UP000183567"/>
    </source>
</evidence>
<dbReference type="Proteomes" id="UP000183567">
    <property type="component" value="Unassembled WGS sequence"/>
</dbReference>
<keyword evidence="8" id="KW-1185">Reference proteome</keyword>
<evidence type="ECO:0000256" key="2">
    <source>
        <dbReference type="ARBA" id="ARBA00022741"/>
    </source>
</evidence>
<sequence>MSRMDSVQQSSQAPTPTLPGDVVSALNTLHDFVAAATSIPPQIVKAVDMFITRFATKEDWWISEYRYKPEVTIYGRFYRQHGEDDDGMIILDERGWSELVGNVVKMTIIFMSLKFTVTADFGAHQSAASPVSSGRSARRSSRVGAPEPSNPLSKKSDLAPTRFSVWKQTNPVQLPLPTTIDDIALSHNHNHRTDSPQTSAQHLSNSVRFQIQDLVYRFESLDITARQECIGGVLCMPIFPTLYAYVFTHLKLCAPDKPNLLINLEKMRSDWVSQGSVWCLLHFKTIKDYLTGLMKQTEVKSHVCNQALISKSRLHTLDIQDIGALIASSSMNSGGSSTLFMFRGDEAQFILDLLQTLLVMKSDRLEAWYKHRFLDAIIRLSRKSGRFPRSLQLRRIDNPEPTSFHGGFGVIFKGELLGRVVVAMKEIQAAGRTVEQFLNDFSNEAVVWYHTQHANCLPFYGIFHLNDNGASRTFLVSPWMENGHLNAYLQQYPNVDRAPLVLDIARGLAHLHGMQPTIVHGDLKGANILITPSGRACLADFGFATTQDSPVQLQTTTTSFMAPELLEPRRNTSMLPVDKRPCDIFAFGCICYEMYNKAHPFWYLDPSAMGAQFMLGNRPSRPMDEMCIRRGLDDDMWDFIQNLWHQNPKVRATASQASLWMSLKMHMTGKSTERPPTEIEWDLDFLTECTTEPTDFDPLSLA</sequence>
<evidence type="ECO:0000256" key="4">
    <source>
        <dbReference type="ARBA" id="ARBA00022840"/>
    </source>
</evidence>
<evidence type="ECO:0000256" key="5">
    <source>
        <dbReference type="SAM" id="MobiDB-lite"/>
    </source>
</evidence>
<dbReference type="PANTHER" id="PTHR44329">
    <property type="entry name" value="SERINE/THREONINE-PROTEIN KINASE TNNI3K-RELATED"/>
    <property type="match status" value="1"/>
</dbReference>
<proteinExistence type="predicted"/>
<comment type="caution">
    <text evidence="7">The sequence shown here is derived from an EMBL/GenBank/DDBJ whole genome shotgun (WGS) entry which is preliminary data.</text>
</comment>
<dbReference type="PROSITE" id="PS50011">
    <property type="entry name" value="PROTEIN_KINASE_DOM"/>
    <property type="match status" value="1"/>
</dbReference>
<dbReference type="PANTHER" id="PTHR44329:SF288">
    <property type="entry name" value="MITOGEN-ACTIVATED PROTEIN KINASE KINASE KINASE 20"/>
    <property type="match status" value="1"/>
</dbReference>
<keyword evidence="3" id="KW-0418">Kinase</keyword>
<dbReference type="Gene3D" id="1.10.510.10">
    <property type="entry name" value="Transferase(Phosphotransferase) domain 1"/>
    <property type="match status" value="1"/>
</dbReference>
<evidence type="ECO:0000256" key="3">
    <source>
        <dbReference type="ARBA" id="ARBA00022777"/>
    </source>
</evidence>
<dbReference type="PROSITE" id="PS00108">
    <property type="entry name" value="PROTEIN_KINASE_ST"/>
    <property type="match status" value="1"/>
</dbReference>
<keyword evidence="1" id="KW-0808">Transferase</keyword>
<dbReference type="EMBL" id="LVVM01005665">
    <property type="protein sequence ID" value="OJA09993.1"/>
    <property type="molecule type" value="Genomic_DNA"/>
</dbReference>
<dbReference type="InterPro" id="IPR011009">
    <property type="entry name" value="Kinase-like_dom_sf"/>
</dbReference>
<protein>
    <recommendedName>
        <fullName evidence="6">Protein kinase domain-containing protein</fullName>
    </recommendedName>
</protein>
<name>A0A1J8Q8L0_9AGAM</name>
<dbReference type="InterPro" id="IPR008271">
    <property type="entry name" value="Ser/Thr_kinase_AS"/>
</dbReference>
<dbReference type="SMART" id="SM00220">
    <property type="entry name" value="S_TKc"/>
    <property type="match status" value="1"/>
</dbReference>
<dbReference type="Pfam" id="PF00069">
    <property type="entry name" value="Pkinase"/>
    <property type="match status" value="1"/>
</dbReference>
<dbReference type="InterPro" id="IPR000719">
    <property type="entry name" value="Prot_kinase_dom"/>
</dbReference>
<reference evidence="7 8" key="1">
    <citation type="submission" date="2016-03" db="EMBL/GenBank/DDBJ databases">
        <title>Comparative genomics of the ectomycorrhizal sister species Rhizopogon vinicolor and Rhizopogon vesiculosus (Basidiomycota: Boletales) reveals a divergence of the mating type B locus.</title>
        <authorList>
            <person name="Mujic A.B."/>
            <person name="Kuo A."/>
            <person name="Tritt A."/>
            <person name="Lipzen A."/>
            <person name="Chen C."/>
            <person name="Johnson J."/>
            <person name="Sharma A."/>
            <person name="Barry K."/>
            <person name="Grigoriev I.V."/>
            <person name="Spatafora J.W."/>
        </authorList>
    </citation>
    <scope>NUCLEOTIDE SEQUENCE [LARGE SCALE GENOMIC DNA]</scope>
    <source>
        <strain evidence="7 8">AM-OR11-056</strain>
    </source>
</reference>
<feature type="compositionally biased region" description="Low complexity" evidence="5">
    <location>
        <begin position="126"/>
        <end position="135"/>
    </location>
</feature>
<organism evidence="7 8">
    <name type="scientific">Rhizopogon vesiculosus</name>
    <dbReference type="NCBI Taxonomy" id="180088"/>
    <lineage>
        <taxon>Eukaryota</taxon>
        <taxon>Fungi</taxon>
        <taxon>Dikarya</taxon>
        <taxon>Basidiomycota</taxon>
        <taxon>Agaricomycotina</taxon>
        <taxon>Agaricomycetes</taxon>
        <taxon>Agaricomycetidae</taxon>
        <taxon>Boletales</taxon>
        <taxon>Suillineae</taxon>
        <taxon>Rhizopogonaceae</taxon>
        <taxon>Rhizopogon</taxon>
    </lineage>
</organism>
<evidence type="ECO:0000313" key="7">
    <source>
        <dbReference type="EMBL" id="OJA09993.1"/>
    </source>
</evidence>
<dbReference type="SUPFAM" id="SSF56112">
    <property type="entry name" value="Protein kinase-like (PK-like)"/>
    <property type="match status" value="1"/>
</dbReference>
<keyword evidence="2" id="KW-0547">Nucleotide-binding</keyword>
<accession>A0A1J8Q8L0</accession>
<dbReference type="OrthoDB" id="122279at2759"/>
<dbReference type="GO" id="GO:0005524">
    <property type="term" value="F:ATP binding"/>
    <property type="evidence" value="ECO:0007669"/>
    <property type="project" value="UniProtKB-KW"/>
</dbReference>
<feature type="region of interest" description="Disordered" evidence="5">
    <location>
        <begin position="126"/>
        <end position="157"/>
    </location>
</feature>
<dbReference type="AlphaFoldDB" id="A0A1J8Q8L0"/>
<dbReference type="STRING" id="180088.A0A1J8Q8L0"/>
<keyword evidence="4" id="KW-0067">ATP-binding</keyword>
<dbReference type="InterPro" id="IPR051681">
    <property type="entry name" value="Ser/Thr_Kinases-Pseudokinases"/>
</dbReference>